<evidence type="ECO:0000256" key="12">
    <source>
        <dbReference type="SAM" id="Phobius"/>
    </source>
</evidence>
<evidence type="ECO:0008006" key="15">
    <source>
        <dbReference type="Google" id="ProtNLM"/>
    </source>
</evidence>
<keyword evidence="7" id="KW-0677">Repeat</keyword>
<dbReference type="GO" id="GO:0051119">
    <property type="term" value="F:sugar transmembrane transporter activity"/>
    <property type="evidence" value="ECO:0007669"/>
    <property type="project" value="InterPro"/>
</dbReference>
<dbReference type="InterPro" id="IPR047664">
    <property type="entry name" value="SWEET"/>
</dbReference>
<protein>
    <recommendedName>
        <fullName evidence="15">Bidirectional sugar transporter SWEET</fullName>
    </recommendedName>
</protein>
<dbReference type="Pfam" id="PF03083">
    <property type="entry name" value="MtN3_slv"/>
    <property type="match status" value="2"/>
</dbReference>
<feature type="transmembrane region" description="Helical" evidence="12">
    <location>
        <begin position="12"/>
        <end position="34"/>
    </location>
</feature>
<comment type="subunit">
    <text evidence="11">Forms homooligomers and/or heterooligomers.</text>
</comment>
<evidence type="ECO:0000256" key="7">
    <source>
        <dbReference type="ARBA" id="ARBA00022737"/>
    </source>
</evidence>
<evidence type="ECO:0000256" key="4">
    <source>
        <dbReference type="ARBA" id="ARBA00022475"/>
    </source>
</evidence>
<reference evidence="13 14" key="1">
    <citation type="submission" date="2020-08" db="EMBL/GenBank/DDBJ databases">
        <title>Plant Genome Project.</title>
        <authorList>
            <person name="Zhang R.-G."/>
        </authorList>
    </citation>
    <scope>NUCLEOTIDE SEQUENCE [LARGE SCALE GENOMIC DNA]</scope>
    <source>
        <tissue evidence="13">Rhizome</tissue>
    </source>
</reference>
<evidence type="ECO:0000256" key="10">
    <source>
        <dbReference type="ARBA" id="ARBA00037238"/>
    </source>
</evidence>
<accession>A0A8J5GEZ8</accession>
<evidence type="ECO:0000256" key="6">
    <source>
        <dbReference type="ARBA" id="ARBA00022692"/>
    </source>
</evidence>
<dbReference type="Proteomes" id="UP000734854">
    <property type="component" value="Unassembled WGS sequence"/>
</dbReference>
<dbReference type="InterPro" id="IPR004316">
    <property type="entry name" value="SWEET_rpt"/>
</dbReference>
<evidence type="ECO:0000256" key="11">
    <source>
        <dbReference type="ARBA" id="ARBA00038715"/>
    </source>
</evidence>
<dbReference type="PANTHER" id="PTHR10791:SF30">
    <property type="entry name" value="SUGAR TRANSPORTER SWEET1"/>
    <property type="match status" value="1"/>
</dbReference>
<name>A0A8J5GEZ8_ZINOF</name>
<sequence>MTMNQDTIRNIVGIFGNIISCGLFLSPLPTFIQIIKTKAVEQFSPIPYLATLLQCMLWLFYGLPFVHPNSLLIVTINGIGLVFETTYLSIFFAYATREGRVIESAQDIGNRDSLHASGGIAGAPINPHDNQEVVHCGHSLYYLWNLHTKSVEYMPFTLSFVSFINAVCWTTYGLLPFDINVPNGLGVILAFAQLVLYACYYKSTPKKENNAEIELSV</sequence>
<evidence type="ECO:0000313" key="14">
    <source>
        <dbReference type="Proteomes" id="UP000734854"/>
    </source>
</evidence>
<dbReference type="FunFam" id="1.20.1280.290:FF:000001">
    <property type="entry name" value="Bidirectional sugar transporter SWEET"/>
    <property type="match status" value="1"/>
</dbReference>
<comment type="caution">
    <text evidence="13">The sequence shown here is derived from an EMBL/GenBank/DDBJ whole genome shotgun (WGS) entry which is preliminary data.</text>
</comment>
<gene>
    <name evidence="13" type="ORF">ZIOFF_040181</name>
</gene>
<comment type="similarity">
    <text evidence="2">Belongs to the SWEET sugar transporter family.</text>
</comment>
<keyword evidence="5" id="KW-0762">Sugar transport</keyword>
<feature type="transmembrane region" description="Helical" evidence="12">
    <location>
        <begin position="153"/>
        <end position="175"/>
    </location>
</feature>
<keyword evidence="4" id="KW-1003">Cell membrane</keyword>
<evidence type="ECO:0000256" key="3">
    <source>
        <dbReference type="ARBA" id="ARBA00022448"/>
    </source>
</evidence>
<feature type="transmembrane region" description="Helical" evidence="12">
    <location>
        <begin position="72"/>
        <end position="94"/>
    </location>
</feature>
<keyword evidence="9 12" id="KW-0472">Membrane</keyword>
<dbReference type="Gene3D" id="1.20.1280.290">
    <property type="match status" value="2"/>
</dbReference>
<feature type="transmembrane region" description="Helical" evidence="12">
    <location>
        <begin position="181"/>
        <end position="200"/>
    </location>
</feature>
<evidence type="ECO:0000256" key="1">
    <source>
        <dbReference type="ARBA" id="ARBA00004651"/>
    </source>
</evidence>
<evidence type="ECO:0000256" key="9">
    <source>
        <dbReference type="ARBA" id="ARBA00023136"/>
    </source>
</evidence>
<comment type="subcellular location">
    <subcellularLocation>
        <location evidence="1">Cell membrane</location>
        <topology evidence="1">Multi-pass membrane protein</topology>
    </subcellularLocation>
</comment>
<dbReference type="PANTHER" id="PTHR10791">
    <property type="entry name" value="RAG1-ACTIVATING PROTEIN 1"/>
    <property type="match status" value="1"/>
</dbReference>
<keyword evidence="6 12" id="KW-0812">Transmembrane</keyword>
<dbReference type="EMBL" id="JACMSC010000011">
    <property type="protein sequence ID" value="KAG6500338.1"/>
    <property type="molecule type" value="Genomic_DNA"/>
</dbReference>
<dbReference type="GO" id="GO:0005886">
    <property type="term" value="C:plasma membrane"/>
    <property type="evidence" value="ECO:0007669"/>
    <property type="project" value="UniProtKB-SubCell"/>
</dbReference>
<organism evidence="13 14">
    <name type="scientific">Zingiber officinale</name>
    <name type="common">Ginger</name>
    <name type="synonym">Amomum zingiber</name>
    <dbReference type="NCBI Taxonomy" id="94328"/>
    <lineage>
        <taxon>Eukaryota</taxon>
        <taxon>Viridiplantae</taxon>
        <taxon>Streptophyta</taxon>
        <taxon>Embryophyta</taxon>
        <taxon>Tracheophyta</taxon>
        <taxon>Spermatophyta</taxon>
        <taxon>Magnoliopsida</taxon>
        <taxon>Liliopsida</taxon>
        <taxon>Zingiberales</taxon>
        <taxon>Zingiberaceae</taxon>
        <taxon>Zingiber</taxon>
    </lineage>
</organism>
<comment type="function">
    <text evidence="10">Mediates both low-affinity uptake and efflux of sugar across the plasma membrane.</text>
</comment>
<keyword evidence="8 12" id="KW-1133">Transmembrane helix</keyword>
<keyword evidence="3" id="KW-0813">Transport</keyword>
<keyword evidence="14" id="KW-1185">Reference proteome</keyword>
<dbReference type="AlphaFoldDB" id="A0A8J5GEZ8"/>
<evidence type="ECO:0000313" key="13">
    <source>
        <dbReference type="EMBL" id="KAG6500338.1"/>
    </source>
</evidence>
<evidence type="ECO:0000256" key="2">
    <source>
        <dbReference type="ARBA" id="ARBA00007809"/>
    </source>
</evidence>
<proteinExistence type="inferred from homology"/>
<evidence type="ECO:0000256" key="8">
    <source>
        <dbReference type="ARBA" id="ARBA00022989"/>
    </source>
</evidence>
<evidence type="ECO:0000256" key="5">
    <source>
        <dbReference type="ARBA" id="ARBA00022597"/>
    </source>
</evidence>